<accession>A0A1G5BZ98</accession>
<evidence type="ECO:0000256" key="1">
    <source>
        <dbReference type="ARBA" id="ARBA00007613"/>
    </source>
</evidence>
<organism evidence="2 3">
    <name type="scientific">Thiohalorhabdus denitrificans</name>
    <dbReference type="NCBI Taxonomy" id="381306"/>
    <lineage>
        <taxon>Bacteria</taxon>
        <taxon>Pseudomonadati</taxon>
        <taxon>Pseudomonadota</taxon>
        <taxon>Gammaproteobacteria</taxon>
        <taxon>Thiohalorhabdales</taxon>
        <taxon>Thiohalorhabdaceae</taxon>
        <taxon>Thiohalorhabdus</taxon>
    </lineage>
</organism>
<dbReference type="AlphaFoldDB" id="A0A1G5BZ98"/>
<name>A0A1G5BZ98_9GAMM</name>
<keyword evidence="3" id="KW-1185">Reference proteome</keyword>
<protein>
    <submittedName>
        <fullName evidence="2">Outer membrane protein, cobalt-zinc-cadmium efflux system</fullName>
    </submittedName>
</protein>
<comment type="similarity">
    <text evidence="1">Belongs to the outer membrane factor (OMF) (TC 1.B.17) family.</text>
</comment>
<evidence type="ECO:0000313" key="2">
    <source>
        <dbReference type="EMBL" id="SCX95374.1"/>
    </source>
</evidence>
<dbReference type="Pfam" id="PF02321">
    <property type="entry name" value="OEP"/>
    <property type="match status" value="2"/>
</dbReference>
<dbReference type="SUPFAM" id="SSF56954">
    <property type="entry name" value="Outer membrane efflux proteins (OEP)"/>
    <property type="match status" value="1"/>
</dbReference>
<proteinExistence type="inferred from homology"/>
<gene>
    <name evidence="2" type="ORF">SAMN05661077_0823</name>
</gene>
<dbReference type="Proteomes" id="UP000183104">
    <property type="component" value="Unassembled WGS sequence"/>
</dbReference>
<dbReference type="InterPro" id="IPR003423">
    <property type="entry name" value="OMP_efflux"/>
</dbReference>
<dbReference type="Gene3D" id="1.20.1600.10">
    <property type="entry name" value="Outer membrane efflux proteins (OEP)"/>
    <property type="match status" value="1"/>
</dbReference>
<reference evidence="3" key="1">
    <citation type="submission" date="2016-10" db="EMBL/GenBank/DDBJ databases">
        <authorList>
            <person name="Varghese N."/>
        </authorList>
    </citation>
    <scope>NUCLEOTIDE SEQUENCE [LARGE SCALE GENOMIC DNA]</scope>
    <source>
        <strain evidence="3">HL 19</strain>
    </source>
</reference>
<dbReference type="PANTHER" id="PTHR30203">
    <property type="entry name" value="OUTER MEMBRANE CATION EFFLUX PROTEIN"/>
    <property type="match status" value="1"/>
</dbReference>
<evidence type="ECO:0000313" key="3">
    <source>
        <dbReference type="Proteomes" id="UP000183104"/>
    </source>
</evidence>
<dbReference type="InterPro" id="IPR010131">
    <property type="entry name" value="MdtP/NodT-like"/>
</dbReference>
<sequence>MGGPRISFATTKKPIIGRFSAVGLLLLAGLGPSTAAVGAGSALTIERALSLSEEYAPLQRELQAEVELAESRALEASLWPNPRLNLSQERFSADGSETTQRFYSLSQEFDLSGQRGLRTRAARARAEGVRRGNTWTRLEHRARVRERFFVVLAQRRRVAALQESLERLDRVAGIVAERRRAGAASGYDQRRLEREGAALRAQLRQARAERARAWSALRALLPESASLPEKVAGTLRPGEVASLARYREALNRRADLRRLQAEARAAGLSRRAANRAWIPDPTVGLGYTTVDQPGAEGGGPLLELAFPMPVFDRGQAQAAAASARQTRAEARYRRLLEQARARVGGLWRQTRELDEATTEFRQQALAKSREVTEIAETAYRAGELGILELLDAYRGQLDARLRALEMARAARASWIDLVRTAGSRP</sequence>
<dbReference type="STRING" id="381306.AN478_11050"/>
<dbReference type="EMBL" id="FMUN01000002">
    <property type="protein sequence ID" value="SCX95374.1"/>
    <property type="molecule type" value="Genomic_DNA"/>
</dbReference>
<dbReference type="PANTHER" id="PTHR30203:SF24">
    <property type="entry name" value="BLR4935 PROTEIN"/>
    <property type="match status" value="1"/>
</dbReference>
<dbReference type="GO" id="GO:0015562">
    <property type="term" value="F:efflux transmembrane transporter activity"/>
    <property type="evidence" value="ECO:0007669"/>
    <property type="project" value="InterPro"/>
</dbReference>